<accession>A0A165AS75</accession>
<sequence length="229" mass="24689">APPTRPQLPQFDFEKSRKERQRQRSASLSNAKVDVNAAHGEKRTGDVTATFDRLQAYAQRESGAVSVHKSDAHHDGGAEAVHTAVATGARPESPLRKAKSVPFIRRPVRRDNPPALPHPPLLPTSTSLPTKLAPPTFFQSPREAPQPPRTPPNVDEGMVSFMHITPEQDGEAGVGAGVGGGSRMSRLWSRARAGMGMGVGEGGKRRESGMIKREKSSRWLRGSAVQAMA</sequence>
<evidence type="ECO:0000313" key="2">
    <source>
        <dbReference type="EMBL" id="KZS99559.1"/>
    </source>
</evidence>
<evidence type="ECO:0000256" key="1">
    <source>
        <dbReference type="SAM" id="MobiDB-lite"/>
    </source>
</evidence>
<feature type="compositionally biased region" description="Low complexity" evidence="1">
    <location>
        <begin position="123"/>
        <end position="136"/>
    </location>
</feature>
<evidence type="ECO:0000313" key="3">
    <source>
        <dbReference type="Proteomes" id="UP000076871"/>
    </source>
</evidence>
<dbReference type="GeneID" id="63830849"/>
<protein>
    <submittedName>
        <fullName evidence="2">Uncharacterized protein</fullName>
    </submittedName>
</protein>
<name>A0A165AS75_9APHY</name>
<feature type="compositionally biased region" description="Basic and acidic residues" evidence="1">
    <location>
        <begin position="202"/>
        <end position="217"/>
    </location>
</feature>
<dbReference type="InParanoid" id="A0A165AS75"/>
<feature type="region of interest" description="Disordered" evidence="1">
    <location>
        <begin position="195"/>
        <end position="229"/>
    </location>
</feature>
<organism evidence="2 3">
    <name type="scientific">Laetiporus sulphureus 93-53</name>
    <dbReference type="NCBI Taxonomy" id="1314785"/>
    <lineage>
        <taxon>Eukaryota</taxon>
        <taxon>Fungi</taxon>
        <taxon>Dikarya</taxon>
        <taxon>Basidiomycota</taxon>
        <taxon>Agaricomycotina</taxon>
        <taxon>Agaricomycetes</taxon>
        <taxon>Polyporales</taxon>
        <taxon>Laetiporus</taxon>
    </lineage>
</organism>
<dbReference type="Proteomes" id="UP000076871">
    <property type="component" value="Unassembled WGS sequence"/>
</dbReference>
<dbReference type="AlphaFoldDB" id="A0A165AS75"/>
<dbReference type="RefSeq" id="XP_040757300.1">
    <property type="nucleotide sequence ID" value="XM_040913821.1"/>
</dbReference>
<feature type="region of interest" description="Disordered" evidence="1">
    <location>
        <begin position="85"/>
        <end position="156"/>
    </location>
</feature>
<keyword evidence="3" id="KW-1185">Reference proteome</keyword>
<feature type="non-terminal residue" evidence="2">
    <location>
        <position position="1"/>
    </location>
</feature>
<reference evidence="2 3" key="1">
    <citation type="journal article" date="2016" name="Mol. Biol. Evol.">
        <title>Comparative Genomics of Early-Diverging Mushroom-Forming Fungi Provides Insights into the Origins of Lignocellulose Decay Capabilities.</title>
        <authorList>
            <person name="Nagy L.G."/>
            <person name="Riley R."/>
            <person name="Tritt A."/>
            <person name="Adam C."/>
            <person name="Daum C."/>
            <person name="Floudas D."/>
            <person name="Sun H."/>
            <person name="Yadav J.S."/>
            <person name="Pangilinan J."/>
            <person name="Larsson K.H."/>
            <person name="Matsuura K."/>
            <person name="Barry K."/>
            <person name="Labutti K."/>
            <person name="Kuo R."/>
            <person name="Ohm R.A."/>
            <person name="Bhattacharya S.S."/>
            <person name="Shirouzu T."/>
            <person name="Yoshinaga Y."/>
            <person name="Martin F.M."/>
            <person name="Grigoriev I.V."/>
            <person name="Hibbett D.S."/>
        </authorList>
    </citation>
    <scope>NUCLEOTIDE SEQUENCE [LARGE SCALE GENOMIC DNA]</scope>
    <source>
        <strain evidence="2 3">93-53</strain>
    </source>
</reference>
<proteinExistence type="predicted"/>
<feature type="region of interest" description="Disordered" evidence="1">
    <location>
        <begin position="1"/>
        <end position="43"/>
    </location>
</feature>
<gene>
    <name evidence="2" type="ORF">LAESUDRAFT_775008</name>
</gene>
<dbReference type="EMBL" id="KV427785">
    <property type="protein sequence ID" value="KZS99559.1"/>
    <property type="molecule type" value="Genomic_DNA"/>
</dbReference>